<dbReference type="GO" id="GO:0015344">
    <property type="term" value="F:siderophore uptake transmembrane transporter activity"/>
    <property type="evidence" value="ECO:0007669"/>
    <property type="project" value="TreeGrafter"/>
</dbReference>
<dbReference type="OrthoDB" id="9803050at2"/>
<evidence type="ECO:0000256" key="2">
    <source>
        <dbReference type="ARBA" id="ARBA00022448"/>
    </source>
</evidence>
<sequence>MLIFFVQVSVAQDTNTMTVSFNDTPLEEAFITIEKKTDYRFFYLKDWIDGKTVSGNFDKVTMDTLLKGLLDKTVLNYYITNDKRIILTRNSLVYDKLPEGFFPKEKKDSIIDQQGDNEAYSPIFYNQEKSNKKSLVETVRIGKENQSISRNRYTLSGYVTNSLTGKPIPDLAILVQDSSTGTTTNDDGFYSISLRPGVSMLETKLIGIEDIQKRVIIYNDGRLDMALNEDYEMLGEVFLENEADNNVKKAETGAETIDVKVIKNIPLVLGERDILKVATTLPGISNAGEGAAGYNVRGGKADQNLILLDEGVIYNPSHFFGIFSSINPFTSGNVDIYKGSIPAEYGGRLSSVFDISTRDATTEKFSGEGSIGPVTANLTLETPIVKDKAGIMAGVRATYSDWILKSLDEESLKNSEASFYDAIVKYNHQLNENNEIKGTGYYSKDRYGITSDSLFGYSNRLVSLQWNHRFNEQNKGSLLLLNSEYKYNIEYDGSTDTDFDLGYSINETQLKLKLNSKLNNKHTLDYGISTKLYNVQPGEIQPSESNSIVDPLKIPKERGLESAVFLSDNFTVNEKLELNAGIRYSTFSALGEATQRSYMDGVPLNDATVTDTLSYKKNEAIETYGGPEARVSARYSFNPEFSVKASFNNTIQYVHTLSNNTTVSPTDMWKLSDLNIEPQRANQYGLGFYHNFDGNQYEVSLEGYYKTSKNILDFKTGAQLLLNENVETELLQGKGKAYGIEFLVRKKTGKLNGWLSYSYSRSFLKLDSDFKEEQINNGDFFPSNYDKPHDISVVANYKLTERFSLSANFVYQTGRPITYPVGSYEINNSEFVLYSDRNEYRIPDYYRLDLSINFEGNHKLDKLAHSFWNISVYNVLGRSNPYSVFFVTDGGEVKAYQSSIFSVPVPTITYNFKF</sequence>
<evidence type="ECO:0000256" key="5">
    <source>
        <dbReference type="ARBA" id="ARBA00022729"/>
    </source>
</evidence>
<dbReference type="EMBL" id="QEHR01000007">
    <property type="protein sequence ID" value="PVW13875.1"/>
    <property type="molecule type" value="Genomic_DNA"/>
</dbReference>
<evidence type="ECO:0000256" key="6">
    <source>
        <dbReference type="ARBA" id="ARBA00023136"/>
    </source>
</evidence>
<keyword evidence="11" id="KW-1185">Reference proteome</keyword>
<dbReference type="SUPFAM" id="SSF49464">
    <property type="entry name" value="Carboxypeptidase regulatory domain-like"/>
    <property type="match status" value="1"/>
</dbReference>
<dbReference type="GO" id="GO:0044718">
    <property type="term" value="P:siderophore transmembrane transport"/>
    <property type="evidence" value="ECO:0007669"/>
    <property type="project" value="TreeGrafter"/>
</dbReference>
<dbReference type="InterPro" id="IPR039426">
    <property type="entry name" value="TonB-dep_rcpt-like"/>
</dbReference>
<dbReference type="PROSITE" id="PS52016">
    <property type="entry name" value="TONB_DEPENDENT_REC_3"/>
    <property type="match status" value="1"/>
</dbReference>
<evidence type="ECO:0000256" key="4">
    <source>
        <dbReference type="ARBA" id="ARBA00022692"/>
    </source>
</evidence>
<keyword evidence="6 8" id="KW-0472">Membrane</keyword>
<dbReference type="Gene3D" id="2.40.170.20">
    <property type="entry name" value="TonB-dependent receptor, beta-barrel domain"/>
    <property type="match status" value="1"/>
</dbReference>
<keyword evidence="7 8" id="KW-0998">Cell outer membrane</keyword>
<reference evidence="10 11" key="1">
    <citation type="submission" date="2018-04" db="EMBL/GenBank/DDBJ databases">
        <title>Marixanthomonas spongiae HN-E44 sp. nov., isolated from a marine sponge.</title>
        <authorList>
            <person name="Luo L."/>
            <person name="Zhuang L."/>
        </authorList>
    </citation>
    <scope>NUCLEOTIDE SEQUENCE [LARGE SCALE GENOMIC DNA]</scope>
    <source>
        <strain evidence="10 11">HN-E44</strain>
    </source>
</reference>
<keyword evidence="5" id="KW-0732">Signal</keyword>
<dbReference type="Pfam" id="PF13715">
    <property type="entry name" value="CarbopepD_reg_2"/>
    <property type="match status" value="1"/>
</dbReference>
<comment type="similarity">
    <text evidence="8">Belongs to the TonB-dependent receptor family.</text>
</comment>
<dbReference type="SUPFAM" id="SSF56935">
    <property type="entry name" value="Porins"/>
    <property type="match status" value="1"/>
</dbReference>
<evidence type="ECO:0000256" key="1">
    <source>
        <dbReference type="ARBA" id="ARBA00004571"/>
    </source>
</evidence>
<feature type="domain" description="TonB-dependent receptor plug" evidence="9">
    <location>
        <begin position="270"/>
        <end position="348"/>
    </location>
</feature>
<dbReference type="PANTHER" id="PTHR30069:SF29">
    <property type="entry name" value="HEMOGLOBIN AND HEMOGLOBIN-HAPTOGLOBIN-BINDING PROTEIN 1-RELATED"/>
    <property type="match status" value="1"/>
</dbReference>
<evidence type="ECO:0000313" key="10">
    <source>
        <dbReference type="EMBL" id="PVW13875.1"/>
    </source>
</evidence>
<evidence type="ECO:0000313" key="11">
    <source>
        <dbReference type="Proteomes" id="UP000245962"/>
    </source>
</evidence>
<gene>
    <name evidence="10" type="ORF">DDV96_12035</name>
</gene>
<dbReference type="GO" id="GO:0009279">
    <property type="term" value="C:cell outer membrane"/>
    <property type="evidence" value="ECO:0007669"/>
    <property type="project" value="UniProtKB-SubCell"/>
</dbReference>
<dbReference type="PANTHER" id="PTHR30069">
    <property type="entry name" value="TONB-DEPENDENT OUTER MEMBRANE RECEPTOR"/>
    <property type="match status" value="1"/>
</dbReference>
<dbReference type="RefSeq" id="WP_116695009.1">
    <property type="nucleotide sequence ID" value="NZ_QEHR01000007.1"/>
</dbReference>
<proteinExistence type="inferred from homology"/>
<dbReference type="Pfam" id="PF07715">
    <property type="entry name" value="Plug"/>
    <property type="match status" value="1"/>
</dbReference>
<accession>A0A2U0HYD7</accession>
<keyword evidence="10" id="KW-0675">Receptor</keyword>
<comment type="caution">
    <text evidence="10">The sequence shown here is derived from an EMBL/GenBank/DDBJ whole genome shotgun (WGS) entry which is preliminary data.</text>
</comment>
<comment type="subcellular location">
    <subcellularLocation>
        <location evidence="1 8">Cell outer membrane</location>
        <topology evidence="1 8">Multi-pass membrane protein</topology>
    </subcellularLocation>
</comment>
<evidence type="ECO:0000256" key="8">
    <source>
        <dbReference type="PROSITE-ProRule" id="PRU01360"/>
    </source>
</evidence>
<keyword evidence="4 8" id="KW-0812">Transmembrane</keyword>
<evidence type="ECO:0000256" key="7">
    <source>
        <dbReference type="ARBA" id="ARBA00023237"/>
    </source>
</evidence>
<dbReference type="InterPro" id="IPR036942">
    <property type="entry name" value="Beta-barrel_TonB_sf"/>
</dbReference>
<protein>
    <submittedName>
        <fullName evidence="10">TonB-dependent receptor</fullName>
    </submittedName>
</protein>
<dbReference type="Proteomes" id="UP000245962">
    <property type="component" value="Unassembled WGS sequence"/>
</dbReference>
<dbReference type="Gene3D" id="2.60.40.1120">
    <property type="entry name" value="Carboxypeptidase-like, regulatory domain"/>
    <property type="match status" value="1"/>
</dbReference>
<dbReference type="AlphaFoldDB" id="A0A2U0HYD7"/>
<keyword evidence="3 8" id="KW-1134">Transmembrane beta strand</keyword>
<dbReference type="InterPro" id="IPR012910">
    <property type="entry name" value="Plug_dom"/>
</dbReference>
<organism evidence="10 11">
    <name type="scientific">Marixanthomonas spongiae</name>
    <dbReference type="NCBI Taxonomy" id="2174845"/>
    <lineage>
        <taxon>Bacteria</taxon>
        <taxon>Pseudomonadati</taxon>
        <taxon>Bacteroidota</taxon>
        <taxon>Flavobacteriia</taxon>
        <taxon>Flavobacteriales</taxon>
        <taxon>Flavobacteriaceae</taxon>
        <taxon>Marixanthomonas</taxon>
    </lineage>
</organism>
<dbReference type="InterPro" id="IPR037066">
    <property type="entry name" value="Plug_dom_sf"/>
</dbReference>
<keyword evidence="2 8" id="KW-0813">Transport</keyword>
<dbReference type="Gene3D" id="3.55.50.30">
    <property type="match status" value="1"/>
</dbReference>
<dbReference type="Gene3D" id="2.170.130.10">
    <property type="entry name" value="TonB-dependent receptor, plug domain"/>
    <property type="match status" value="1"/>
</dbReference>
<evidence type="ECO:0000256" key="3">
    <source>
        <dbReference type="ARBA" id="ARBA00022452"/>
    </source>
</evidence>
<name>A0A2U0HYD7_9FLAO</name>
<dbReference type="InterPro" id="IPR008969">
    <property type="entry name" value="CarboxyPept-like_regulatory"/>
</dbReference>
<evidence type="ECO:0000259" key="9">
    <source>
        <dbReference type="Pfam" id="PF07715"/>
    </source>
</evidence>